<keyword evidence="1" id="KW-0472">Membrane</keyword>
<dbReference type="Proteomes" id="UP000198734">
    <property type="component" value="Unassembled WGS sequence"/>
</dbReference>
<keyword evidence="1" id="KW-1133">Transmembrane helix</keyword>
<keyword evidence="1" id="KW-0812">Transmembrane</keyword>
<keyword evidence="3" id="KW-1185">Reference proteome</keyword>
<gene>
    <name evidence="2" type="ORF">SAMN05421670_3698</name>
</gene>
<dbReference type="RefSeq" id="WP_093538323.1">
    <property type="nucleotide sequence ID" value="NZ_FOXU01000009.1"/>
</dbReference>
<feature type="transmembrane region" description="Helical" evidence="1">
    <location>
        <begin position="41"/>
        <end position="58"/>
    </location>
</feature>
<proteinExistence type="predicted"/>
<organism evidence="2 3">
    <name type="scientific">Psychrobacillus psychrotolerans</name>
    <dbReference type="NCBI Taxonomy" id="126156"/>
    <lineage>
        <taxon>Bacteria</taxon>
        <taxon>Bacillati</taxon>
        <taxon>Bacillota</taxon>
        <taxon>Bacilli</taxon>
        <taxon>Bacillales</taxon>
        <taxon>Bacillaceae</taxon>
        <taxon>Psychrobacillus</taxon>
    </lineage>
</organism>
<evidence type="ECO:0000313" key="2">
    <source>
        <dbReference type="EMBL" id="SFQ73224.1"/>
    </source>
</evidence>
<feature type="transmembrane region" description="Helical" evidence="1">
    <location>
        <begin position="5"/>
        <end position="21"/>
    </location>
</feature>
<reference evidence="3" key="1">
    <citation type="submission" date="2016-10" db="EMBL/GenBank/DDBJ databases">
        <authorList>
            <person name="Varghese N."/>
            <person name="Submissions S."/>
        </authorList>
    </citation>
    <scope>NUCLEOTIDE SEQUENCE [LARGE SCALE GENOMIC DNA]</scope>
    <source>
        <strain evidence="3">DSM 11706</strain>
    </source>
</reference>
<sequence>MKRFLFIFLSTVIVGGVFYMGMDYQMRLRERSAIVFDIKPFIIFTSIFSIFMGMLLRLPKLIIEIKDKKRWSIDWVKVLVIGIPSIYIAMIRLLAIVYGKNLLFFNEVTLLGDFTFTYIAGVIFGYVLLDSLKSNDSSNDKGKLA</sequence>
<dbReference type="OrthoDB" id="1798014at2"/>
<feature type="transmembrane region" description="Helical" evidence="1">
    <location>
        <begin position="110"/>
        <end position="129"/>
    </location>
</feature>
<protein>
    <submittedName>
        <fullName evidence="2">Uncharacterized protein</fullName>
    </submittedName>
</protein>
<dbReference type="AlphaFoldDB" id="A0A1I6AX15"/>
<evidence type="ECO:0000313" key="3">
    <source>
        <dbReference type="Proteomes" id="UP000198734"/>
    </source>
</evidence>
<dbReference type="EMBL" id="FOXU01000009">
    <property type="protein sequence ID" value="SFQ73224.1"/>
    <property type="molecule type" value="Genomic_DNA"/>
</dbReference>
<feature type="transmembrane region" description="Helical" evidence="1">
    <location>
        <begin position="78"/>
        <end position="98"/>
    </location>
</feature>
<accession>A0A1I6AX15</accession>
<name>A0A1I6AX15_9BACI</name>
<evidence type="ECO:0000256" key="1">
    <source>
        <dbReference type="SAM" id="Phobius"/>
    </source>
</evidence>
<dbReference type="STRING" id="126156.SAMN05421670_3698"/>